<evidence type="ECO:0000313" key="5">
    <source>
        <dbReference type="EMBL" id="CBH98248.1"/>
    </source>
</evidence>
<gene>
    <name evidence="5" type="ORF">CARN2_3724</name>
</gene>
<accession>E6PTJ1</accession>
<dbReference type="SUPFAM" id="SSF52540">
    <property type="entry name" value="P-loop containing nucleoside triphosphate hydrolases"/>
    <property type="match status" value="1"/>
</dbReference>
<dbReference type="AlphaFoldDB" id="E6PTJ1"/>
<protein>
    <recommendedName>
        <fullName evidence="4">DNA mismatch repair proteins mutS family domain-containing protein</fullName>
    </recommendedName>
</protein>
<dbReference type="EMBL" id="CABM01000049">
    <property type="protein sequence ID" value="CBH98248.1"/>
    <property type="molecule type" value="Genomic_DNA"/>
</dbReference>
<proteinExistence type="predicted"/>
<comment type="caution">
    <text evidence="5">The sequence shown here is derived from an EMBL/GenBank/DDBJ whole genome shotgun (WGS) entry which is preliminary data.</text>
</comment>
<dbReference type="GO" id="GO:0030983">
    <property type="term" value="F:mismatched DNA binding"/>
    <property type="evidence" value="ECO:0007669"/>
    <property type="project" value="InterPro"/>
</dbReference>
<name>E6PTJ1_9ZZZZ</name>
<organism evidence="5">
    <name type="scientific">mine drainage metagenome</name>
    <dbReference type="NCBI Taxonomy" id="410659"/>
    <lineage>
        <taxon>unclassified sequences</taxon>
        <taxon>metagenomes</taxon>
        <taxon>ecological metagenomes</taxon>
    </lineage>
</organism>
<feature type="domain" description="DNA mismatch repair proteins mutS family" evidence="4">
    <location>
        <begin position="238"/>
        <end position="380"/>
    </location>
</feature>
<dbReference type="InterPro" id="IPR000432">
    <property type="entry name" value="DNA_mismatch_repair_MutS_C"/>
</dbReference>
<keyword evidence="3" id="KW-0238">DNA-binding</keyword>
<evidence type="ECO:0000259" key="4">
    <source>
        <dbReference type="SMART" id="SM00534"/>
    </source>
</evidence>
<dbReference type="Gene3D" id="3.40.50.300">
    <property type="entry name" value="P-loop containing nucleotide triphosphate hydrolases"/>
    <property type="match status" value="1"/>
</dbReference>
<dbReference type="InterPro" id="IPR027417">
    <property type="entry name" value="P-loop_NTPase"/>
</dbReference>
<dbReference type="GO" id="GO:0140664">
    <property type="term" value="F:ATP-dependent DNA damage sensor activity"/>
    <property type="evidence" value="ECO:0007669"/>
    <property type="project" value="InterPro"/>
</dbReference>
<dbReference type="PANTHER" id="PTHR11361:SF34">
    <property type="entry name" value="DNA MISMATCH REPAIR PROTEIN MSH1, MITOCHONDRIAL"/>
    <property type="match status" value="1"/>
</dbReference>
<dbReference type="SMART" id="SM00534">
    <property type="entry name" value="MUTSac"/>
    <property type="match status" value="1"/>
</dbReference>
<sequence>MSNVLNGKRHDTSEDMIDLDAGWLHKDPIFMDAPQTQPPVFHSIAFPSQVHEAAAQPRADWRDVFHDLFLDQIFDAAYGGFARKEQTTPYTVLQDPAEPDYSVAIARTFARFRQGEVRDCRAQFTPASRLNHVEGMILDRVAMLPPEVFGRLARFRAEHEAFADARLPRLDRELAWYLSWHDFMQRFTRAGLRVCFPELATQRGQIEANDAFDIALARNLVAAGQAVVSNGFALRGEERMLVVTGPNHGGKTTLARTFGQLHHIANPGLPVAASSATLLLFGRMFTHFERVEDIGSPRSIVLMNAMFSSTTLDDALELAHRIMTRLCAIGAACVFATFLDELAAFDAQTASMAGMVDARRWPWRRFSARCCLPRVAGRHRRGRRPHHCPAASRVARRARTCAGAARAACSGPAALRLPGDDMPGGHHLLDAGQHGGHHLGVVVELQHQRQMHVQAQQIVGMHLPLAAETGHATKHGDAVDLVLFVQQLEDFMHQVVALHLVAFFDVDARHRDGFHGSDSQVV</sequence>
<keyword evidence="1" id="KW-0547">Nucleotide-binding</keyword>
<evidence type="ECO:0000256" key="3">
    <source>
        <dbReference type="ARBA" id="ARBA00023125"/>
    </source>
</evidence>
<dbReference type="InterPro" id="IPR045076">
    <property type="entry name" value="MutS"/>
</dbReference>
<reference evidence="5" key="1">
    <citation type="submission" date="2009-10" db="EMBL/GenBank/DDBJ databases">
        <title>Diversity of trophic interactions inside an arsenic-rich microbial ecosystem.</title>
        <authorList>
            <person name="Bertin P.N."/>
            <person name="Heinrich-Salmeron A."/>
            <person name="Pelletier E."/>
            <person name="Goulhen-Chollet F."/>
            <person name="Arsene-Ploetze F."/>
            <person name="Gallien S."/>
            <person name="Calteau A."/>
            <person name="Vallenet D."/>
            <person name="Casiot C."/>
            <person name="Chane-Woon-Ming B."/>
            <person name="Giloteaux L."/>
            <person name="Barakat M."/>
            <person name="Bonnefoy V."/>
            <person name="Bruneel O."/>
            <person name="Chandler M."/>
            <person name="Cleiss J."/>
            <person name="Duran R."/>
            <person name="Elbaz-Poulichet F."/>
            <person name="Fonknechten N."/>
            <person name="Lauga B."/>
            <person name="Mornico D."/>
            <person name="Ortet P."/>
            <person name="Schaeffer C."/>
            <person name="Siguier P."/>
            <person name="Alexander Thil Smith A."/>
            <person name="Van Dorsselaer A."/>
            <person name="Weissenbach J."/>
            <person name="Medigue C."/>
            <person name="Le Paslier D."/>
        </authorList>
    </citation>
    <scope>NUCLEOTIDE SEQUENCE</scope>
</reference>
<evidence type="ECO:0000256" key="1">
    <source>
        <dbReference type="ARBA" id="ARBA00022741"/>
    </source>
</evidence>
<keyword evidence="2" id="KW-0067">ATP-binding</keyword>
<dbReference type="GO" id="GO:0006298">
    <property type="term" value="P:mismatch repair"/>
    <property type="evidence" value="ECO:0007669"/>
    <property type="project" value="InterPro"/>
</dbReference>
<dbReference type="GO" id="GO:0005524">
    <property type="term" value="F:ATP binding"/>
    <property type="evidence" value="ECO:0007669"/>
    <property type="project" value="UniProtKB-KW"/>
</dbReference>
<dbReference type="GO" id="GO:0005829">
    <property type="term" value="C:cytosol"/>
    <property type="evidence" value="ECO:0007669"/>
    <property type="project" value="TreeGrafter"/>
</dbReference>
<dbReference type="PANTHER" id="PTHR11361">
    <property type="entry name" value="DNA MISMATCH REPAIR PROTEIN MUTS FAMILY MEMBER"/>
    <property type="match status" value="1"/>
</dbReference>
<evidence type="ECO:0000256" key="2">
    <source>
        <dbReference type="ARBA" id="ARBA00022840"/>
    </source>
</evidence>